<dbReference type="InterPro" id="IPR006577">
    <property type="entry name" value="UAS"/>
</dbReference>
<protein>
    <submittedName>
        <fullName evidence="10">Fas associated factor family member 2</fullName>
    </submittedName>
</protein>
<evidence type="ECO:0000256" key="8">
    <source>
        <dbReference type="SAM" id="MobiDB-lite"/>
    </source>
</evidence>
<evidence type="ECO:0000256" key="7">
    <source>
        <dbReference type="ARBA" id="ARBA00023054"/>
    </source>
</evidence>
<feature type="domain" description="UBX" evidence="9">
    <location>
        <begin position="755"/>
        <end position="837"/>
    </location>
</feature>
<dbReference type="Gene3D" id="3.40.30.10">
    <property type="entry name" value="Glutaredoxin"/>
    <property type="match status" value="1"/>
</dbReference>
<dbReference type="Proteomes" id="UP000001645">
    <property type="component" value="Chromosome 15"/>
</dbReference>
<keyword evidence="6" id="KW-0256">Endoplasmic reticulum</keyword>
<dbReference type="Pfam" id="PF00789">
    <property type="entry name" value="UBX"/>
    <property type="match status" value="1"/>
</dbReference>
<dbReference type="OrthoDB" id="1026733at2759"/>
<dbReference type="InterPro" id="IPR036249">
    <property type="entry name" value="Thioredoxin-like_sf"/>
</dbReference>
<evidence type="ECO:0000256" key="2">
    <source>
        <dbReference type="ARBA" id="ARBA00004496"/>
    </source>
</evidence>
<keyword evidence="4" id="KW-0963">Cytoplasm</keyword>
<dbReference type="AlphaFoldDB" id="G1MZT2"/>
<keyword evidence="11" id="KW-1185">Reference proteome</keyword>
<feature type="region of interest" description="Disordered" evidence="8">
    <location>
        <begin position="700"/>
        <end position="760"/>
    </location>
</feature>
<keyword evidence="7" id="KW-0175">Coiled coil</keyword>
<evidence type="ECO:0000256" key="6">
    <source>
        <dbReference type="ARBA" id="ARBA00022824"/>
    </source>
</evidence>
<sequence length="843" mass="97738">MATPTDSTQLDQVLFSPSPSILDTNGSTRGIEETPTTFQLRKLPPRLSPTPTSITKSPRRTKGTFLEAGGSQEAIRQVTSGRTKADSMVWLNKLRYFRRSGVQHFFFHGATSDRETPQRKPELIPSSKMSMVRTTMEENFLEGTLHFLSDFISRQHRPPKEVISHLIRQILLNSHQEEILQNTYTLLMKIQMLHPANITTVGWDWTLLKYTMESQERLPGRLLFLQYVVQTLEDDFQQNVRLHLLQKSISKKVLSCDTCFNNVKEVVEWLIAVVTGARFFQLQEQTQEMTHSSAQAGAECSSSAAQPASPAQAQLTPPTFFAQKATLLLQRMLSFAVEVDRSPNRSSCKIADLIFPFLLNIPTRSQREALLNTMESNLLRCKLLEMMFQHSCDAPTSLPLSLSKILYFLGHSSVLLQYQDLTGIESMDQCRHTLEQHNWNIEAAVQDRLNEQEGVPSVFNPPPSRPLQVNTADHRIYSYVVSRPQPRGLLGWGYYFIMLPFRFTYYTLLDIFRFALRFIRPDPRSRVTDPVGDIISFIHMFEEKYGRIHPVFYQGTYSQALNDAKRELRFLLVYLHGDDHQDTDEFCRNTLCVPEVVALINTRMLFWACSTNKPEGYRVSQALRENTYPFLAVIMLKDRRMTVVGRLEGLIQADDLINQLMFIMDANQTYLVSERLEREERNQTQVLRQQQDEAYLASLRADQEKERKKKEERERKKKKEEEVQQQKLAEERRRQTLQEEKERKSECLPPEPHPDDPESVKIIFKLPNDSRVERRFHFTQSLTVIHDFLFSLKESPEKFQIEANFPRRVLPCLPTEEWPNPPTLQEAGLSHTEVLFVQDLTDD</sequence>
<reference evidence="10 11" key="1">
    <citation type="journal article" date="2010" name="PLoS Biol.">
        <title>Multi-platform next-generation sequencing of the domestic turkey (Meleagris gallopavo): genome assembly and analysis.</title>
        <authorList>
            <person name="Dalloul R.A."/>
            <person name="Long J.A."/>
            <person name="Zimin A.V."/>
            <person name="Aslam L."/>
            <person name="Beal K."/>
            <person name="Blomberg L.A."/>
            <person name="Bouffard P."/>
            <person name="Burt D.W."/>
            <person name="Crasta O."/>
            <person name="Crooijmans R.P."/>
            <person name="Cooper K."/>
            <person name="Coulombe R.A."/>
            <person name="De S."/>
            <person name="Delany M.E."/>
            <person name="Dodgson J.B."/>
            <person name="Dong J.J."/>
            <person name="Evans C."/>
            <person name="Frederickson K.M."/>
            <person name="Flicek P."/>
            <person name="Florea L."/>
            <person name="Folkerts O."/>
            <person name="Groenen M.A."/>
            <person name="Harkins T.T."/>
            <person name="Herrero J."/>
            <person name="Hoffmann S."/>
            <person name="Megens H.J."/>
            <person name="Jiang A."/>
            <person name="de Jong P."/>
            <person name="Kaiser P."/>
            <person name="Kim H."/>
            <person name="Kim K.W."/>
            <person name="Kim S."/>
            <person name="Langenberger D."/>
            <person name="Lee M.K."/>
            <person name="Lee T."/>
            <person name="Mane S."/>
            <person name="Marcais G."/>
            <person name="Marz M."/>
            <person name="McElroy A.P."/>
            <person name="Modise T."/>
            <person name="Nefedov M."/>
            <person name="Notredame C."/>
            <person name="Paton I.R."/>
            <person name="Payne W.S."/>
            <person name="Pertea G."/>
            <person name="Prickett D."/>
            <person name="Puiu D."/>
            <person name="Qioa D."/>
            <person name="Raineri E."/>
            <person name="Ruffier M."/>
            <person name="Salzberg S.L."/>
            <person name="Schatz M.C."/>
            <person name="Scheuring C."/>
            <person name="Schmidt C.J."/>
            <person name="Schroeder S."/>
            <person name="Searle S.M."/>
            <person name="Smith E.J."/>
            <person name="Smith J."/>
            <person name="Sonstegard T.S."/>
            <person name="Stadler P.F."/>
            <person name="Tafer H."/>
            <person name="Tu Z.J."/>
            <person name="Van Tassell C.P."/>
            <person name="Vilella A.J."/>
            <person name="Williams K.P."/>
            <person name="Yorke J.A."/>
            <person name="Zhang L."/>
            <person name="Zhang H.B."/>
            <person name="Zhang X."/>
            <person name="Zhang Y."/>
            <person name="Reed K.M."/>
        </authorList>
    </citation>
    <scope>NUCLEOTIDE SEQUENCE [LARGE SCALE GENOMIC DNA]</scope>
</reference>
<dbReference type="Pfam" id="PF22566">
    <property type="entry name" value="UBA_8"/>
    <property type="match status" value="1"/>
</dbReference>
<dbReference type="InterPro" id="IPR054109">
    <property type="entry name" value="UBA_8"/>
</dbReference>
<dbReference type="PROSITE" id="PS50033">
    <property type="entry name" value="UBX"/>
    <property type="match status" value="1"/>
</dbReference>
<accession>G1MZT2</accession>
<evidence type="ECO:0000256" key="3">
    <source>
        <dbReference type="ARBA" id="ARBA00004502"/>
    </source>
</evidence>
<dbReference type="PANTHER" id="PTHR23187:SF3">
    <property type="entry name" value="SUMO-INTERACTING MOTIF-CONTAINING PROTEIN 1"/>
    <property type="match status" value="1"/>
</dbReference>
<dbReference type="GO" id="GO:0010498">
    <property type="term" value="P:proteasomal protein catabolic process"/>
    <property type="evidence" value="ECO:0007669"/>
    <property type="project" value="UniProtKB-ARBA"/>
</dbReference>
<gene>
    <name evidence="10" type="primary">FAF2</name>
</gene>
<dbReference type="SUPFAM" id="SSF54236">
    <property type="entry name" value="Ubiquitin-like"/>
    <property type="match status" value="1"/>
</dbReference>
<dbReference type="Gene3D" id="3.10.20.90">
    <property type="entry name" value="Phosphatidylinositol 3-kinase Catalytic Subunit, Chain A, domain 1"/>
    <property type="match status" value="1"/>
</dbReference>
<dbReference type="CDD" id="cd02991">
    <property type="entry name" value="UAS_ETEA"/>
    <property type="match status" value="1"/>
</dbReference>
<dbReference type="InterPro" id="IPR001012">
    <property type="entry name" value="UBX_dom"/>
</dbReference>
<reference evidence="10" key="2">
    <citation type="submission" date="2025-08" db="UniProtKB">
        <authorList>
            <consortium name="Ensembl"/>
        </authorList>
    </citation>
    <scope>IDENTIFICATION</scope>
</reference>
<evidence type="ECO:0000313" key="10">
    <source>
        <dbReference type="Ensembl" id="ENSMGAP00000004586.2"/>
    </source>
</evidence>
<dbReference type="InterPro" id="IPR029071">
    <property type="entry name" value="Ubiquitin-like_domsf"/>
</dbReference>
<reference evidence="10" key="3">
    <citation type="submission" date="2025-09" db="UniProtKB">
        <authorList>
            <consortium name="Ensembl"/>
        </authorList>
    </citation>
    <scope>IDENTIFICATION</scope>
</reference>
<dbReference type="FunFam" id="3.40.30.10:FF:000066">
    <property type="entry name" value="FAS-associated factor 2 isoform X2"/>
    <property type="match status" value="1"/>
</dbReference>
<feature type="compositionally biased region" description="Polar residues" evidence="8">
    <location>
        <begin position="1"/>
        <end position="39"/>
    </location>
</feature>
<dbReference type="InterPro" id="IPR049483">
    <property type="entry name" value="FAF1_2-like_UAS"/>
</dbReference>
<evidence type="ECO:0000259" key="9">
    <source>
        <dbReference type="PROSITE" id="PS50033"/>
    </source>
</evidence>
<dbReference type="CDD" id="cd16120">
    <property type="entry name" value="UBX_UBXN3B"/>
    <property type="match status" value="1"/>
</dbReference>
<dbReference type="SMART" id="SM00594">
    <property type="entry name" value="UAS"/>
    <property type="match status" value="1"/>
</dbReference>
<proteinExistence type="predicted"/>
<dbReference type="Gene3D" id="1.10.8.10">
    <property type="entry name" value="DNA helicase RuvA subunit, C-terminal domain"/>
    <property type="match status" value="1"/>
</dbReference>
<name>G1MZT2_MELGA</name>
<evidence type="ECO:0000256" key="5">
    <source>
        <dbReference type="ARBA" id="ARBA00022677"/>
    </source>
</evidence>
<dbReference type="Bgee" id="ENSMGAG00000004672">
    <property type="expression patterns" value="Expressed in thymus and 17 other cell types or tissues"/>
</dbReference>
<evidence type="ECO:0000256" key="4">
    <source>
        <dbReference type="ARBA" id="ARBA00022490"/>
    </source>
</evidence>
<dbReference type="GO" id="GO:0005783">
    <property type="term" value="C:endoplasmic reticulum"/>
    <property type="evidence" value="ECO:0007669"/>
    <property type="project" value="UniProtKB-SubCell"/>
</dbReference>
<keyword evidence="5" id="KW-0551">Lipid droplet</keyword>
<feature type="compositionally biased region" description="Basic and acidic residues" evidence="8">
    <location>
        <begin position="701"/>
        <end position="759"/>
    </location>
</feature>
<dbReference type="Pfam" id="PF21021">
    <property type="entry name" value="FAF1"/>
    <property type="match status" value="1"/>
</dbReference>
<dbReference type="CDD" id="cd14414">
    <property type="entry name" value="UBA_FAF2"/>
    <property type="match status" value="1"/>
</dbReference>
<feature type="region of interest" description="Disordered" evidence="8">
    <location>
        <begin position="1"/>
        <end position="64"/>
    </location>
</feature>
<dbReference type="Ensembl" id="ENSMGAT00000005306.2">
    <property type="protein sequence ID" value="ENSMGAP00000004586.2"/>
    <property type="gene ID" value="ENSMGAG00000004672.3"/>
</dbReference>
<dbReference type="GeneTree" id="ENSGT00940000157197"/>
<dbReference type="GO" id="GO:0032184">
    <property type="term" value="F:SUMO polymer binding"/>
    <property type="evidence" value="ECO:0007669"/>
    <property type="project" value="TreeGrafter"/>
</dbReference>
<dbReference type="FunFam" id="3.10.20.90:FF:000101">
    <property type="entry name" value="FAS-associated factor 2 isoform X2"/>
    <property type="match status" value="1"/>
</dbReference>
<dbReference type="SUPFAM" id="SSF52833">
    <property type="entry name" value="Thioredoxin-like"/>
    <property type="match status" value="1"/>
</dbReference>
<dbReference type="InterPro" id="IPR052119">
    <property type="entry name" value="ElonginBC-PRC2_ViralRestrict"/>
</dbReference>
<dbReference type="InParanoid" id="G1MZT2"/>
<evidence type="ECO:0000256" key="1">
    <source>
        <dbReference type="ARBA" id="ARBA00004240"/>
    </source>
</evidence>
<organism evidence="10 11">
    <name type="scientific">Meleagris gallopavo</name>
    <name type="common">Wild turkey</name>
    <dbReference type="NCBI Taxonomy" id="9103"/>
    <lineage>
        <taxon>Eukaryota</taxon>
        <taxon>Metazoa</taxon>
        <taxon>Chordata</taxon>
        <taxon>Craniata</taxon>
        <taxon>Vertebrata</taxon>
        <taxon>Euteleostomi</taxon>
        <taxon>Archelosauria</taxon>
        <taxon>Archosauria</taxon>
        <taxon>Dinosauria</taxon>
        <taxon>Saurischia</taxon>
        <taxon>Theropoda</taxon>
        <taxon>Coelurosauria</taxon>
        <taxon>Aves</taxon>
        <taxon>Neognathae</taxon>
        <taxon>Galloanserae</taxon>
        <taxon>Galliformes</taxon>
        <taxon>Phasianidae</taxon>
        <taxon>Meleagridinae</taxon>
        <taxon>Meleagris</taxon>
    </lineage>
</organism>
<comment type="subcellular location">
    <subcellularLocation>
        <location evidence="2">Cytoplasm</location>
    </subcellularLocation>
    <subcellularLocation>
        <location evidence="1">Endoplasmic reticulum</location>
    </subcellularLocation>
    <subcellularLocation>
        <location evidence="3">Lipid droplet</location>
    </subcellularLocation>
</comment>
<dbReference type="GO" id="GO:0005811">
    <property type="term" value="C:lipid droplet"/>
    <property type="evidence" value="ECO:0007669"/>
    <property type="project" value="UniProtKB-SubCell"/>
</dbReference>
<dbReference type="PANTHER" id="PTHR23187">
    <property type="entry name" value="FLJ44216 PROTEIN-RELATED"/>
    <property type="match status" value="1"/>
</dbReference>
<evidence type="ECO:0000313" key="11">
    <source>
        <dbReference type="Proteomes" id="UP000001645"/>
    </source>
</evidence>